<evidence type="ECO:0000256" key="15">
    <source>
        <dbReference type="RuleBase" id="RU000506"/>
    </source>
</evidence>
<comment type="similarity">
    <text evidence="3 15">Belongs to the galactose-1-phosphate uridylyltransferase type 1 family.</text>
</comment>
<dbReference type="GO" id="GO:0008270">
    <property type="term" value="F:zinc ion binding"/>
    <property type="evidence" value="ECO:0007669"/>
    <property type="project" value="InterPro"/>
</dbReference>
<keyword evidence="8 14" id="KW-0479">Metal-binding</keyword>
<dbReference type="InterPro" id="IPR036265">
    <property type="entry name" value="HIT-like_sf"/>
</dbReference>
<feature type="domain" description="Galactose-1-phosphate uridyl transferase N-terminal" evidence="16">
    <location>
        <begin position="7"/>
        <end position="188"/>
    </location>
</feature>
<feature type="binding site" description="in other chain" evidence="13">
    <location>
        <begin position="171"/>
        <end position="173"/>
    </location>
    <ligand>
        <name>UDP-alpha-D-glucose</name>
        <dbReference type="ChEBI" id="CHEBI:58885"/>
        <note>ligand shared between dimeric partners</note>
    </ligand>
</feature>
<feature type="binding site" evidence="14">
    <location>
        <position position="124"/>
    </location>
    <ligand>
        <name>Zn(2+)</name>
        <dbReference type="ChEBI" id="CHEBI:29105"/>
    </ligand>
</feature>
<feature type="binding site" evidence="13">
    <location>
        <begin position="359"/>
        <end position="360"/>
    </location>
    <ligand>
        <name>UDP-alpha-D-glucose</name>
        <dbReference type="ChEBI" id="CHEBI:58885"/>
        <note>ligand shared between dimeric partners</note>
    </ligand>
</feature>
<dbReference type="UniPathway" id="UPA00214"/>
<keyword evidence="19" id="KW-1185">Reference proteome</keyword>
<reference evidence="18 19" key="1">
    <citation type="submission" date="2016-07" db="EMBL/GenBank/DDBJ databases">
        <title>Pervasive Adenine N6-methylation of Active Genes in Fungi.</title>
        <authorList>
            <consortium name="DOE Joint Genome Institute"/>
            <person name="Mondo S.J."/>
            <person name="Dannebaum R.O."/>
            <person name="Kuo R.C."/>
            <person name="Labutti K."/>
            <person name="Haridas S."/>
            <person name="Kuo A."/>
            <person name="Salamov A."/>
            <person name="Ahrendt S.R."/>
            <person name="Lipzen A."/>
            <person name="Sullivan W."/>
            <person name="Andreopoulos W.B."/>
            <person name="Clum A."/>
            <person name="Lindquist E."/>
            <person name="Daum C."/>
            <person name="Ramamoorthy G.K."/>
            <person name="Gryganskyi A."/>
            <person name="Culley D."/>
            <person name="Magnuson J.K."/>
            <person name="James T.Y."/>
            <person name="O'Malley M.A."/>
            <person name="Stajich J.E."/>
            <person name="Spatafora J.W."/>
            <person name="Visel A."/>
            <person name="Grigoriev I.V."/>
        </authorList>
    </citation>
    <scope>NUCLEOTIDE SEQUENCE [LARGE SCALE GENOMIC DNA]</scope>
    <source>
        <strain evidence="18 19">62-1032</strain>
    </source>
</reference>
<evidence type="ECO:0000256" key="11">
    <source>
        <dbReference type="ARBA" id="ARBA00023277"/>
    </source>
</evidence>
<dbReference type="FunCoup" id="A0A1Y2D5A9">
    <property type="interactions" value="209"/>
</dbReference>
<feature type="binding site" description="in other chain" evidence="13">
    <location>
        <position position="64"/>
    </location>
    <ligand>
        <name>UDP-alpha-D-glucose</name>
        <dbReference type="ChEBI" id="CHEBI:58885"/>
        <note>ligand shared between dimeric partners</note>
    </ligand>
</feature>
<protein>
    <recommendedName>
        <fullName evidence="5 15">Galactose-1-phosphate uridylyltransferase</fullName>
        <ecNumber evidence="4 15">2.7.7.12</ecNumber>
    </recommendedName>
</protein>
<feature type="binding site" evidence="13">
    <location>
        <begin position="364"/>
        <end position="365"/>
    </location>
    <ligand>
        <name>UDP-alpha-D-glucose</name>
        <dbReference type="ChEBI" id="CHEBI:58885"/>
        <note>ligand shared between dimeric partners</note>
    </ligand>
</feature>
<evidence type="ECO:0000256" key="3">
    <source>
        <dbReference type="ARBA" id="ARBA00010951"/>
    </source>
</evidence>
<dbReference type="PANTHER" id="PTHR11943:SF1">
    <property type="entry name" value="GALACTOSE-1-PHOSPHATE URIDYLYLTRANSFERASE"/>
    <property type="match status" value="1"/>
</dbReference>
<dbReference type="GO" id="GO:0008108">
    <property type="term" value="F:UDP-glucose:hexose-1-phosphate uridylyltransferase activity"/>
    <property type="evidence" value="ECO:0007669"/>
    <property type="project" value="UniProtKB-EC"/>
</dbReference>
<sequence length="396" mass="44494">MAESVPFDPSSHSHRRFNPLTQEWVLCSPHRTKRPWQGAVEPPQLDSRPAYDEKCYLCPGNERAGGIRTEKYEGTFVFENDFAALVETSVLPPPPSALGDAVNSLYQQEPARGKCYVICFSPRHDLTVAEMSDAEIEGVVKVWTKLYVDVSTEYPWLKYIQIFENKGSMMGCSNPHPHGQAWSLSYIPSRPATILQSQRDYAHSQNPIPNVPLLANGKPSLLLNYAASELAKHQSGDEDSRVIFVGKHFIALVPFWASWPFETMVLPFQRHIPSLAALTEEEAIDLASTLGAVSRRMDNLFECSFGYSMGVYQAPVHRPSAAELDVNATAAEEADDWAAYAQLHVGFYPPLLRSSTVKKFLVGFELFAETQRDITPEQAAKRLRDCDDVHYKQRKE</sequence>
<evidence type="ECO:0000259" key="16">
    <source>
        <dbReference type="Pfam" id="PF01087"/>
    </source>
</evidence>
<evidence type="ECO:0000256" key="5">
    <source>
        <dbReference type="ARBA" id="ARBA00016340"/>
    </source>
</evidence>
<name>A0A1Y2D5A9_9BASI</name>
<dbReference type="GO" id="GO:0033499">
    <property type="term" value="P:galactose catabolic process via UDP-galactose, Leloir pathway"/>
    <property type="evidence" value="ECO:0007669"/>
    <property type="project" value="TreeGrafter"/>
</dbReference>
<organism evidence="18 19">
    <name type="scientific">Leucosporidium creatinivorum</name>
    <dbReference type="NCBI Taxonomy" id="106004"/>
    <lineage>
        <taxon>Eukaryota</taxon>
        <taxon>Fungi</taxon>
        <taxon>Dikarya</taxon>
        <taxon>Basidiomycota</taxon>
        <taxon>Pucciniomycotina</taxon>
        <taxon>Microbotryomycetes</taxon>
        <taxon>Leucosporidiales</taxon>
        <taxon>Leucosporidium</taxon>
    </lineage>
</organism>
<dbReference type="Pfam" id="PF01087">
    <property type="entry name" value="GalP_UDP_transf"/>
    <property type="match status" value="1"/>
</dbReference>
<dbReference type="STRING" id="106004.A0A1Y2D5A9"/>
<feature type="binding site" description="in other chain" evidence="13">
    <location>
        <position position="165"/>
    </location>
    <ligand>
        <name>UDP-alpha-D-glucose</name>
        <dbReference type="ChEBI" id="CHEBI:58885"/>
        <note>ligand shared between dimeric partners</note>
    </ligand>
</feature>
<evidence type="ECO:0000313" key="18">
    <source>
        <dbReference type="EMBL" id="ORY54472.1"/>
    </source>
</evidence>
<dbReference type="Proteomes" id="UP000193467">
    <property type="component" value="Unassembled WGS sequence"/>
</dbReference>
<comment type="catalytic activity">
    <reaction evidence="1 15">
        <text>alpha-D-galactose 1-phosphate + UDP-alpha-D-glucose = alpha-D-glucose 1-phosphate + UDP-alpha-D-galactose</text>
        <dbReference type="Rhea" id="RHEA:13989"/>
        <dbReference type="ChEBI" id="CHEBI:58336"/>
        <dbReference type="ChEBI" id="CHEBI:58601"/>
        <dbReference type="ChEBI" id="CHEBI:58885"/>
        <dbReference type="ChEBI" id="CHEBI:66914"/>
        <dbReference type="EC" id="2.7.7.12"/>
    </reaction>
</comment>
<comment type="caution">
    <text evidence="18">The sequence shown here is derived from an EMBL/GenBank/DDBJ whole genome shotgun (WGS) entry which is preliminary data.</text>
</comment>
<dbReference type="InterPro" id="IPR001937">
    <property type="entry name" value="GalP_UDPtransf1"/>
</dbReference>
<dbReference type="CDD" id="cd00608">
    <property type="entry name" value="GalT"/>
    <property type="match status" value="1"/>
</dbReference>
<keyword evidence="6 15" id="KW-0808">Transferase</keyword>
<feature type="binding site" description="in other chain" evidence="13">
    <location>
        <position position="371"/>
    </location>
    <ligand>
        <name>UDP-alpha-D-glucose</name>
        <dbReference type="ChEBI" id="CHEBI:58885"/>
        <note>ligand shared between dimeric partners</note>
    </ligand>
</feature>
<dbReference type="EC" id="2.7.7.12" evidence="4 15"/>
<dbReference type="InterPro" id="IPR019779">
    <property type="entry name" value="GalP_UDPtransf1_His-AS"/>
</dbReference>
<keyword evidence="9 14" id="KW-0862">Zinc</keyword>
<dbReference type="PROSITE" id="PS00117">
    <property type="entry name" value="GAL_P_UDP_TRANSF_I"/>
    <property type="match status" value="1"/>
</dbReference>
<dbReference type="OrthoDB" id="418412at2759"/>
<evidence type="ECO:0000256" key="9">
    <source>
        <dbReference type="ARBA" id="ARBA00022833"/>
    </source>
</evidence>
<feature type="domain" description="Galactose-1-phosphate uridyl transferase C-terminal" evidence="17">
    <location>
        <begin position="197"/>
        <end position="394"/>
    </location>
</feature>
<dbReference type="AlphaFoldDB" id="A0A1Y2D5A9"/>
<dbReference type="InterPro" id="IPR005850">
    <property type="entry name" value="GalP_Utransf_C"/>
</dbReference>
<comment type="pathway">
    <text evidence="2 15">Carbohydrate metabolism; galactose metabolism.</text>
</comment>
<gene>
    <name evidence="18" type="ORF">BCR35DRAFT_310324</name>
</gene>
<evidence type="ECO:0000256" key="7">
    <source>
        <dbReference type="ARBA" id="ARBA00022695"/>
    </source>
</evidence>
<dbReference type="Gene3D" id="3.30.428.10">
    <property type="entry name" value="HIT-like"/>
    <property type="match status" value="2"/>
</dbReference>
<feature type="binding site" evidence="14">
    <location>
        <position position="58"/>
    </location>
    <ligand>
        <name>Zn(2+)</name>
        <dbReference type="ChEBI" id="CHEBI:29105"/>
    </ligand>
</feature>
<evidence type="ECO:0000259" key="17">
    <source>
        <dbReference type="Pfam" id="PF02744"/>
    </source>
</evidence>
<evidence type="ECO:0000256" key="6">
    <source>
        <dbReference type="ARBA" id="ARBA00022679"/>
    </source>
</evidence>
<dbReference type="PIRSF" id="PIRSF000808">
    <property type="entry name" value="GalT"/>
    <property type="match status" value="1"/>
</dbReference>
<feature type="binding site" description="in other chain" evidence="13">
    <location>
        <begin position="80"/>
        <end position="81"/>
    </location>
    <ligand>
        <name>UDP-alpha-D-glucose</name>
        <dbReference type="ChEBI" id="CHEBI:58885"/>
        <note>ligand shared between dimeric partners</note>
    </ligand>
</feature>
<dbReference type="SUPFAM" id="SSF54197">
    <property type="entry name" value="HIT-like"/>
    <property type="match status" value="2"/>
</dbReference>
<keyword evidence="10 15" id="KW-0299">Galactose metabolism</keyword>
<evidence type="ECO:0000256" key="1">
    <source>
        <dbReference type="ARBA" id="ARBA00001107"/>
    </source>
</evidence>
<evidence type="ECO:0000256" key="12">
    <source>
        <dbReference type="PIRSR" id="PIRSR000808-1"/>
    </source>
</evidence>
<accession>A0A1Y2D5A9</accession>
<feature type="binding site" evidence="14">
    <location>
        <position position="55"/>
    </location>
    <ligand>
        <name>Zn(2+)</name>
        <dbReference type="ChEBI" id="CHEBI:29105"/>
    </ligand>
</feature>
<dbReference type="NCBIfam" id="TIGR00209">
    <property type="entry name" value="galT_1"/>
    <property type="match status" value="1"/>
</dbReference>
<dbReference type="InParanoid" id="A0A1Y2D5A9"/>
<evidence type="ECO:0000256" key="10">
    <source>
        <dbReference type="ARBA" id="ARBA00023144"/>
    </source>
</evidence>
<feature type="binding site" description="in other chain" evidence="13">
    <location>
        <position position="180"/>
    </location>
    <ligand>
        <name>UDP-alpha-D-glucose</name>
        <dbReference type="ChEBI" id="CHEBI:58885"/>
        <note>ligand shared between dimeric partners</note>
    </ligand>
</feature>
<evidence type="ECO:0000313" key="19">
    <source>
        <dbReference type="Proteomes" id="UP000193467"/>
    </source>
</evidence>
<dbReference type="FunFam" id="3.30.428.10:FF:000002">
    <property type="entry name" value="Galactose-1-phosphate uridylyltransferase"/>
    <property type="match status" value="1"/>
</dbReference>
<feature type="active site" description="Tele-UMP-histidine intermediate" evidence="12">
    <location>
        <position position="178"/>
    </location>
</feature>
<dbReference type="EMBL" id="MCGR01000097">
    <property type="protein sequence ID" value="ORY54472.1"/>
    <property type="molecule type" value="Genomic_DNA"/>
</dbReference>
<evidence type="ECO:0000256" key="14">
    <source>
        <dbReference type="PIRSR" id="PIRSR000808-3"/>
    </source>
</evidence>
<keyword evidence="11 15" id="KW-0119">Carbohydrate metabolism</keyword>
<comment type="cofactor">
    <cofactor evidence="14">
        <name>Zn(2+)</name>
        <dbReference type="ChEBI" id="CHEBI:29105"/>
    </cofactor>
    <text evidence="14">Binds 1 zinc ion per subunit.</text>
</comment>
<evidence type="ECO:0000256" key="2">
    <source>
        <dbReference type="ARBA" id="ARBA00004947"/>
    </source>
</evidence>
<dbReference type="PANTHER" id="PTHR11943">
    <property type="entry name" value="GALACTOSE-1-PHOSPHATE URIDYLYLTRANSFERASE"/>
    <property type="match status" value="1"/>
</dbReference>
<dbReference type="InterPro" id="IPR005849">
    <property type="entry name" value="GalP_Utransf_N"/>
</dbReference>
<proteinExistence type="inferred from homology"/>
<evidence type="ECO:0000256" key="4">
    <source>
        <dbReference type="ARBA" id="ARBA00012384"/>
    </source>
</evidence>
<evidence type="ECO:0000256" key="8">
    <source>
        <dbReference type="ARBA" id="ARBA00022723"/>
    </source>
</evidence>
<evidence type="ECO:0000256" key="13">
    <source>
        <dbReference type="PIRSR" id="PIRSR000808-2"/>
    </source>
</evidence>
<keyword evidence="7 15" id="KW-0548">Nucleotidyltransferase</keyword>
<dbReference type="Pfam" id="PF02744">
    <property type="entry name" value="GalP_UDP_tr_C"/>
    <property type="match status" value="1"/>
</dbReference>
<feature type="binding site" evidence="13">
    <location>
        <begin position="31"/>
        <end position="34"/>
    </location>
    <ligand>
        <name>UDP-alpha-D-glucose</name>
        <dbReference type="ChEBI" id="CHEBI:58885"/>
        <note>ligand shared between dimeric partners</note>
    </ligand>
</feature>
<dbReference type="GO" id="GO:0005737">
    <property type="term" value="C:cytoplasm"/>
    <property type="evidence" value="ECO:0007669"/>
    <property type="project" value="TreeGrafter"/>
</dbReference>
<feature type="binding site" evidence="14">
    <location>
        <position position="176"/>
    </location>
    <ligand>
        <name>Zn(2+)</name>
        <dbReference type="ChEBI" id="CHEBI:29105"/>
    </ligand>
</feature>